<sequence length="1066" mass="116399">MSAYYSPAPSAQPASPAPPTRADLDLVGSLSAPSSQPALKANAAIQAVDPLSRLLLSPADLATTKLALAGFASAYPFLFRYASQSGDQNGWTRVVQLKMAVLQLWRTGSTGAKVGAVKVLQRIVQTQSTAATADPRLARNPEPNLSLVRPNHPFLKIAALEDEANKLLEECITTLFTSTSPDLVSAIVTSLSTLVKSRPQFGKLVVTSLTNWSPAALAGQNASVIKSVEKVIKLSLNHLVKNSHASAYTSQIADFLAQQTQRMEVAASEARKQREEEASRKRQLLALQIDAQQHKRRRLNPAAAAEESGNIVRAFQAASANPLAVIPSIEGLASATVAELVVATLQNVSAAALSTAIETVRRHLPATGTATPVESTPKPEAAPEAPMIDPLKLDLGADELDIKAEVPPEPAVEEEAEEPVDHAVAFEPVASSDLELSAPFELTLAARETMILSSLRRVCAAGADGASAAVWIPLVSRLITRGLEGAQAAQEEAGEDEAARSEAERRGEQLRQELFTFVTGDLQSRTELARLWLNEEWYASKRRESTENRPYDRWLQRFLEHINVASSSKDKELLQFMMDLPEIPPDEIYRLEGMALKADQMQLGFTTLRELAVLRPSVRPVALDVLLGLSTHADKRVRNAAIMTLKKWVPDVAELSKPVVRFALSLIERLKVAPSNEEETEQEKKEGAEDGGEEDMKMEATPPPEEPKPPFALVRQGSVVDRLEPPTTIEQVTQHVELLLALSVKETSLLKPLFEQYGAMQPFAKDALEELIVPLIRSLGARHPGLLALVGDFPPGSDRLMLKVLDVIADKSKLPADIISLIKDVAAKRDLDSRFYMIIVPECNKAEILRYLPRVISLLDGTPQKKAAIRSIFLSVIAPPAHFSSINSLRTRSESLTPVELMLFLHKHDKEMGLKNTIEAISICFSMADGFRPEVLAAFMQQVVDEPVIPNLFLRTVIQAVTTYKSLQPFVSTTLLSRLIAKKVWTVGPLWEGFIRLAKAIAPNSFAALLQLPKEQLAELVQKQPTMRAPLREYVVKKGGAQNARSQAVLEALAEEPAGEPSRQKL</sequence>
<dbReference type="Gene3D" id="1.25.10.10">
    <property type="entry name" value="Leucine-rich Repeat Variant"/>
    <property type="match status" value="1"/>
</dbReference>
<evidence type="ECO:0000313" key="7">
    <source>
        <dbReference type="EMBL" id="GJN89003.1"/>
    </source>
</evidence>
<proteinExistence type="predicted"/>
<feature type="region of interest" description="Disordered" evidence="4">
    <location>
        <begin position="1"/>
        <end position="20"/>
    </location>
</feature>
<accession>A0AAV5GK11</accession>
<feature type="compositionally biased region" description="Low complexity" evidence="4">
    <location>
        <begin position="1"/>
        <end position="14"/>
    </location>
</feature>
<name>A0AAV5GK11_9BASI</name>
<evidence type="ECO:0000259" key="5">
    <source>
        <dbReference type="Pfam" id="PF11935"/>
    </source>
</evidence>
<evidence type="ECO:0000259" key="6">
    <source>
        <dbReference type="Pfam" id="PF12295"/>
    </source>
</evidence>
<organism evidence="7 8">
    <name type="scientific">Rhodotorula paludigena</name>
    <dbReference type="NCBI Taxonomy" id="86838"/>
    <lineage>
        <taxon>Eukaryota</taxon>
        <taxon>Fungi</taxon>
        <taxon>Dikarya</taxon>
        <taxon>Basidiomycota</taxon>
        <taxon>Pucciniomycotina</taxon>
        <taxon>Microbotryomycetes</taxon>
        <taxon>Sporidiobolales</taxon>
        <taxon>Sporidiobolaceae</taxon>
        <taxon>Rhodotorula</taxon>
    </lineage>
</organism>
<feature type="domain" description="Symplekin C-terminal" evidence="6">
    <location>
        <begin position="832"/>
        <end position="1023"/>
    </location>
</feature>
<feature type="domain" description="Symplekin/Pta1 N-terminal" evidence="5">
    <location>
        <begin position="61"/>
        <end position="278"/>
    </location>
</feature>
<gene>
    <name evidence="7" type="ORF">Rhopal_001974-T1</name>
</gene>
<evidence type="ECO:0008006" key="9">
    <source>
        <dbReference type="Google" id="ProtNLM"/>
    </source>
</evidence>
<evidence type="ECO:0000313" key="8">
    <source>
        <dbReference type="Proteomes" id="UP001342314"/>
    </source>
</evidence>
<evidence type="ECO:0000256" key="3">
    <source>
        <dbReference type="ARBA" id="ARBA00023242"/>
    </source>
</evidence>
<dbReference type="PANTHER" id="PTHR15245:SF20">
    <property type="entry name" value="SYMPLEKIN"/>
    <property type="match status" value="1"/>
</dbReference>
<comment type="subcellular location">
    <subcellularLocation>
        <location evidence="1">Nucleus</location>
    </subcellularLocation>
</comment>
<dbReference type="AlphaFoldDB" id="A0AAV5GK11"/>
<protein>
    <recommendedName>
        <fullName evidence="9">Symplekin</fullName>
    </recommendedName>
</protein>
<feature type="region of interest" description="Disordered" evidence="4">
    <location>
        <begin position="674"/>
        <end position="710"/>
    </location>
</feature>
<dbReference type="InterPro" id="IPR032460">
    <property type="entry name" value="Symplekin/Pta1_N"/>
</dbReference>
<dbReference type="GO" id="GO:0005847">
    <property type="term" value="C:mRNA cleavage and polyadenylation specificity factor complex"/>
    <property type="evidence" value="ECO:0007669"/>
    <property type="project" value="TreeGrafter"/>
</dbReference>
<dbReference type="EMBL" id="BQKY01000004">
    <property type="protein sequence ID" value="GJN89003.1"/>
    <property type="molecule type" value="Genomic_DNA"/>
</dbReference>
<dbReference type="InterPro" id="IPR016024">
    <property type="entry name" value="ARM-type_fold"/>
</dbReference>
<dbReference type="PANTHER" id="PTHR15245">
    <property type="entry name" value="SYMPLEKIN-RELATED"/>
    <property type="match status" value="1"/>
</dbReference>
<keyword evidence="2" id="KW-0507">mRNA processing</keyword>
<evidence type="ECO:0000256" key="2">
    <source>
        <dbReference type="ARBA" id="ARBA00022664"/>
    </source>
</evidence>
<keyword evidence="3" id="KW-0539">Nucleus</keyword>
<dbReference type="InterPro" id="IPR021850">
    <property type="entry name" value="Symplekin/Pta1"/>
</dbReference>
<reference evidence="7 8" key="1">
    <citation type="submission" date="2021-12" db="EMBL/GenBank/DDBJ databases">
        <title>High titer production of polyol ester of fatty acids by Rhodotorula paludigena BS15 towards product separation-free biomass refinery.</title>
        <authorList>
            <person name="Mano J."/>
            <person name="Ono H."/>
            <person name="Tanaka T."/>
            <person name="Naito K."/>
            <person name="Sushida H."/>
            <person name="Ike M."/>
            <person name="Tokuyasu K."/>
            <person name="Kitaoka M."/>
        </authorList>
    </citation>
    <scope>NUCLEOTIDE SEQUENCE [LARGE SCALE GENOMIC DNA]</scope>
    <source>
        <strain evidence="7 8">BS15</strain>
    </source>
</reference>
<evidence type="ECO:0000256" key="4">
    <source>
        <dbReference type="SAM" id="MobiDB-lite"/>
    </source>
</evidence>
<dbReference type="InterPro" id="IPR011989">
    <property type="entry name" value="ARM-like"/>
</dbReference>
<dbReference type="GO" id="GO:0006397">
    <property type="term" value="P:mRNA processing"/>
    <property type="evidence" value="ECO:0007669"/>
    <property type="project" value="UniProtKB-KW"/>
</dbReference>
<keyword evidence="8" id="KW-1185">Reference proteome</keyword>
<dbReference type="Pfam" id="PF11935">
    <property type="entry name" value="SYMPK_PTA1_N"/>
    <property type="match status" value="1"/>
</dbReference>
<feature type="compositionally biased region" description="Basic and acidic residues" evidence="4">
    <location>
        <begin position="682"/>
        <end position="698"/>
    </location>
</feature>
<comment type="caution">
    <text evidence="7">The sequence shown here is derived from an EMBL/GenBank/DDBJ whole genome shotgun (WGS) entry which is preliminary data.</text>
</comment>
<dbReference type="Pfam" id="PF12295">
    <property type="entry name" value="Symplekin_C"/>
    <property type="match status" value="1"/>
</dbReference>
<dbReference type="SUPFAM" id="SSF48371">
    <property type="entry name" value="ARM repeat"/>
    <property type="match status" value="1"/>
</dbReference>
<dbReference type="InterPro" id="IPR022075">
    <property type="entry name" value="Symplekin_C"/>
</dbReference>
<dbReference type="Proteomes" id="UP001342314">
    <property type="component" value="Unassembled WGS sequence"/>
</dbReference>
<evidence type="ECO:0000256" key="1">
    <source>
        <dbReference type="ARBA" id="ARBA00004123"/>
    </source>
</evidence>